<evidence type="ECO:0000256" key="2">
    <source>
        <dbReference type="PROSITE-ProRule" id="PRU00504"/>
    </source>
</evidence>
<dbReference type="Gene3D" id="2.120.10.30">
    <property type="entry name" value="TolB, C-terminal domain"/>
    <property type="match status" value="2"/>
</dbReference>
<dbReference type="OrthoDB" id="9799230at2"/>
<dbReference type="InterPro" id="IPR006860">
    <property type="entry name" value="FecR"/>
</dbReference>
<organism evidence="5 6">
    <name type="scientific">Paenibacillus nanensis</name>
    <dbReference type="NCBI Taxonomy" id="393251"/>
    <lineage>
        <taxon>Bacteria</taxon>
        <taxon>Bacillati</taxon>
        <taxon>Bacillota</taxon>
        <taxon>Bacilli</taxon>
        <taxon>Bacillales</taxon>
        <taxon>Paenibacillaceae</taxon>
        <taxon>Paenibacillus</taxon>
    </lineage>
</organism>
<gene>
    <name evidence="5" type="ORF">D3P08_01185</name>
</gene>
<sequence>MIMVKCTHSLRGRGEIRLFPIKKIGVIALACAVACGGLSAGASAAQVSASPEERLMGQIRTITGAEALSAPQSAAVRSDGTIIVSDTENHVIKQIRDGKALVLAGASLDYVKSVNGLPQGAWLDGGGETAFFHDPAGLAVDNRDNVYVADAGNHAIRRIDKEGNVTTVAGKPELGFADGSAEEARFYYPTDVAVTETGVIYVADTLNHVIRRIDATGKVTTIGSVPERAALWDDGVAVMAGGYVNGSFSEAEFNEPAGLAIDDKGNLYVSDSGNNAIRYIDFGNNTVTTAAGLSPEEADLEHELYAGPGYSDGSAGQAKFNAPRGLEWSDAYGLVIADSGNNAVRLLKDGEVSTLAGSWNGIGGNQDGIESEALFEAPADAVQLASGELLIADAGNDSLREWESYSLPEGFRADRTVQLDWNGKLIGAEEAGLLIKHGKTLIPADKLSELLGHEIAGDAGGMAPLRAVAEAQGQHIRWLADEKLIVAREKAGNTDSAASVELAAERTFTIDSLTGVAQVTQGGLLKQDAYVGMELGPGDRIETGGFSSAVLSAEDTGDIITIGEHSVMEVVSLHEADGARLTKLELVTGSAFYDVTDLSDSKDKFEVKAGETVNSVRGTHFVQSINPITGIFNQSVFSGVVSVLPAPHSGAGGAQATDGVHTIYPSQQISLDSRGEQDEPLIKTVNLDELVKLAGPEVIKKIIENKQQIDQENDEQLGRLQGGGLPELGGSLDLATQAEFEKYKQNVLNSLPGLLRQSVENGLLTEEEALQIINEVNQGITSTDRKYDLDREVPPLDPNAGVNPAEQPKRAAVEEKQRQLEEMRKNAEKEKNEKLEQNNVSLIEQMRRQMEALQAANQRLLEEKKKQAADKLLDQLDDLQKGRLADMMDKSERELKEREAEQARRIAAEAARNNPPSSGGYIPPAPGPTVEVEYSDDFRADADAGSNHFVSYGFKTTGLHMDTDVKVGITVKKDGETAGNVVVFREGEGEMAPTEGKFIFAPSEGSYKLSDLTSKDQNPVAFYIQFMEPGQYEMTFELLKVTESGLVSVGQQTRTITVSPSYSVSVAYDSGVFFIDSSAAGSPDGLSVDYQIQITGSSVSGKVFDVGVAGTESTITKETDADGKMNLAGSDLAELPDLSVGHHIVLSLSEGQYFVNGNYTIYVNMVEAGTDRLLGSSQYMFDINAS</sequence>
<dbReference type="PANTHER" id="PTHR13833:SF71">
    <property type="entry name" value="NHL DOMAIN-CONTAINING PROTEIN"/>
    <property type="match status" value="1"/>
</dbReference>
<feature type="compositionally biased region" description="Basic and acidic residues" evidence="3">
    <location>
        <begin position="890"/>
        <end position="907"/>
    </location>
</feature>
<dbReference type="PANTHER" id="PTHR13833">
    <property type="match status" value="1"/>
</dbReference>
<dbReference type="Pfam" id="PF01436">
    <property type="entry name" value="NHL"/>
    <property type="match status" value="3"/>
</dbReference>
<dbReference type="InterPro" id="IPR001258">
    <property type="entry name" value="NHL_repeat"/>
</dbReference>
<dbReference type="Gene3D" id="2.60.120.1440">
    <property type="match status" value="1"/>
</dbReference>
<feature type="repeat" description="NHL" evidence="2">
    <location>
        <begin position="252"/>
        <end position="283"/>
    </location>
</feature>
<evidence type="ECO:0000259" key="4">
    <source>
        <dbReference type="Pfam" id="PF04773"/>
    </source>
</evidence>
<dbReference type="AlphaFoldDB" id="A0A3A1VID5"/>
<feature type="region of interest" description="Disordered" evidence="3">
    <location>
        <begin position="890"/>
        <end position="929"/>
    </location>
</feature>
<comment type="caution">
    <text evidence="5">The sequence shown here is derived from an EMBL/GenBank/DDBJ whole genome shotgun (WGS) entry which is preliminary data.</text>
</comment>
<keyword evidence="1" id="KW-0677">Repeat</keyword>
<evidence type="ECO:0000313" key="5">
    <source>
        <dbReference type="EMBL" id="RIX60221.1"/>
    </source>
</evidence>
<keyword evidence="6" id="KW-1185">Reference proteome</keyword>
<evidence type="ECO:0000256" key="3">
    <source>
        <dbReference type="SAM" id="MobiDB-lite"/>
    </source>
</evidence>
<evidence type="ECO:0000256" key="1">
    <source>
        <dbReference type="ARBA" id="ARBA00022737"/>
    </source>
</evidence>
<dbReference type="Pfam" id="PF04773">
    <property type="entry name" value="FecR"/>
    <property type="match status" value="1"/>
</dbReference>
<name>A0A3A1VID5_9BACL</name>
<feature type="domain" description="FecR protein" evidence="4">
    <location>
        <begin position="539"/>
        <end position="641"/>
    </location>
</feature>
<dbReference type="Proteomes" id="UP000266482">
    <property type="component" value="Unassembled WGS sequence"/>
</dbReference>
<protein>
    <recommendedName>
        <fullName evidence="4">FecR protein domain-containing protein</fullName>
    </recommendedName>
</protein>
<dbReference type="EMBL" id="QXQA01000001">
    <property type="protein sequence ID" value="RIX60221.1"/>
    <property type="molecule type" value="Genomic_DNA"/>
</dbReference>
<dbReference type="SUPFAM" id="SSF101898">
    <property type="entry name" value="NHL repeat"/>
    <property type="match status" value="1"/>
</dbReference>
<feature type="repeat" description="NHL" evidence="2">
    <location>
        <begin position="57"/>
        <end position="98"/>
    </location>
</feature>
<feature type="compositionally biased region" description="Basic and acidic residues" evidence="3">
    <location>
        <begin position="807"/>
        <end position="836"/>
    </location>
</feature>
<accession>A0A3A1VID5</accession>
<evidence type="ECO:0000313" key="6">
    <source>
        <dbReference type="Proteomes" id="UP000266482"/>
    </source>
</evidence>
<proteinExistence type="predicted"/>
<dbReference type="PROSITE" id="PS51125">
    <property type="entry name" value="NHL"/>
    <property type="match status" value="2"/>
</dbReference>
<dbReference type="InterPro" id="IPR011042">
    <property type="entry name" value="6-blade_b-propeller_TolB-like"/>
</dbReference>
<feature type="region of interest" description="Disordered" evidence="3">
    <location>
        <begin position="791"/>
        <end position="837"/>
    </location>
</feature>
<reference evidence="5 6" key="1">
    <citation type="submission" date="2018-09" db="EMBL/GenBank/DDBJ databases">
        <title>Paenibacillus aracenensis nov. sp. isolated from a cave in southern Spain.</title>
        <authorList>
            <person name="Jurado V."/>
            <person name="Gutierrez-Patricio S."/>
            <person name="Gonzalez-Pimentel J.L."/>
            <person name="Miller A.Z."/>
            <person name="Laiz L."/>
            <person name="Saiz-Jimenez C."/>
        </authorList>
    </citation>
    <scope>NUCLEOTIDE SEQUENCE [LARGE SCALE GENOMIC DNA]</scope>
    <source>
        <strain evidence="5 6">DSM 22867</strain>
    </source>
</reference>